<dbReference type="Gramene" id="OE9A018840T1">
    <property type="protein sequence ID" value="OE9A018840C1"/>
    <property type="gene ID" value="OE9A018840"/>
</dbReference>
<evidence type="ECO:0000313" key="4">
    <source>
        <dbReference type="Proteomes" id="UP000594638"/>
    </source>
</evidence>
<feature type="compositionally biased region" description="Basic and acidic residues" evidence="1">
    <location>
        <begin position="138"/>
        <end position="153"/>
    </location>
</feature>
<dbReference type="Proteomes" id="UP000594638">
    <property type="component" value="Unassembled WGS sequence"/>
</dbReference>
<accession>A0A8S0VFM9</accession>
<dbReference type="InterPro" id="IPR015410">
    <property type="entry name" value="DUF1985"/>
</dbReference>
<evidence type="ECO:0000259" key="2">
    <source>
        <dbReference type="Pfam" id="PF09331"/>
    </source>
</evidence>
<reference evidence="3 4" key="1">
    <citation type="submission" date="2019-12" db="EMBL/GenBank/DDBJ databases">
        <authorList>
            <person name="Alioto T."/>
            <person name="Alioto T."/>
            <person name="Gomez Garrido J."/>
        </authorList>
    </citation>
    <scope>NUCLEOTIDE SEQUENCE [LARGE SCALE GENOMIC DNA]</scope>
</reference>
<proteinExistence type="predicted"/>
<dbReference type="OrthoDB" id="1930729at2759"/>
<feature type="region of interest" description="Disordered" evidence="1">
    <location>
        <begin position="122"/>
        <end position="175"/>
    </location>
</feature>
<name>A0A8S0VFM9_OLEEU</name>
<evidence type="ECO:0000313" key="3">
    <source>
        <dbReference type="EMBL" id="CAA3028971.1"/>
    </source>
</evidence>
<feature type="non-terminal residue" evidence="3">
    <location>
        <position position="1"/>
    </location>
</feature>
<organism evidence="3 4">
    <name type="scientific">Olea europaea subsp. europaea</name>
    <dbReference type="NCBI Taxonomy" id="158383"/>
    <lineage>
        <taxon>Eukaryota</taxon>
        <taxon>Viridiplantae</taxon>
        <taxon>Streptophyta</taxon>
        <taxon>Embryophyta</taxon>
        <taxon>Tracheophyta</taxon>
        <taxon>Spermatophyta</taxon>
        <taxon>Magnoliopsida</taxon>
        <taxon>eudicotyledons</taxon>
        <taxon>Gunneridae</taxon>
        <taxon>Pentapetalae</taxon>
        <taxon>asterids</taxon>
        <taxon>lamiids</taxon>
        <taxon>Lamiales</taxon>
        <taxon>Oleaceae</taxon>
        <taxon>Oleeae</taxon>
        <taxon>Olea</taxon>
    </lineage>
</organism>
<gene>
    <name evidence="3" type="ORF">OLEA9_A018840</name>
</gene>
<dbReference type="AlphaFoldDB" id="A0A8S0VFM9"/>
<dbReference type="EMBL" id="CACTIH010009279">
    <property type="protein sequence ID" value="CAA3028971.1"/>
    <property type="molecule type" value="Genomic_DNA"/>
</dbReference>
<dbReference type="Pfam" id="PF09331">
    <property type="entry name" value="DUF1985"/>
    <property type="match status" value="1"/>
</dbReference>
<evidence type="ECO:0000256" key="1">
    <source>
        <dbReference type="SAM" id="MobiDB-lite"/>
    </source>
</evidence>
<feature type="domain" description="DUF1985" evidence="2">
    <location>
        <begin position="2"/>
        <end position="88"/>
    </location>
</feature>
<protein>
    <recommendedName>
        <fullName evidence="2">DUF1985 domain-containing protein</fullName>
    </recommendedName>
</protein>
<feature type="region of interest" description="Disordered" evidence="1">
    <location>
        <begin position="206"/>
        <end position="225"/>
    </location>
</feature>
<sequence>SLRTEKTNELWFNVHGHMTRFGLQEYVLVMGLRCGLFPEGDHFTRVLERKRSKERYFKSLDKISHKLKGFRGVYWARKFHNAKQKNEKEITYMVHGFPITMQEHGPVLTVKVMAIPYNEKFDDGGSGGEGSEDETFGDDDHKGRVASDCHESSSGDSEDGGGDGSTNGDNDDSEMSTFAKHVTSEFARLEDFISTLVPPCGSIASTDAANAENEPRRSGIPHEDMNGALVVQMAKLDSSQIL</sequence>
<keyword evidence="4" id="KW-1185">Reference proteome</keyword>
<feature type="compositionally biased region" description="Basic and acidic residues" evidence="1">
    <location>
        <begin position="213"/>
        <end position="225"/>
    </location>
</feature>
<comment type="caution">
    <text evidence="3">The sequence shown here is derived from an EMBL/GenBank/DDBJ whole genome shotgun (WGS) entry which is preliminary data.</text>
</comment>